<gene>
    <name evidence="1" type="ORF">O0S08_37415</name>
</gene>
<name>A0ABY7GY48_9BACT</name>
<organism evidence="1 2">
    <name type="scientific">Nannocystis punicea</name>
    <dbReference type="NCBI Taxonomy" id="2995304"/>
    <lineage>
        <taxon>Bacteria</taxon>
        <taxon>Pseudomonadati</taxon>
        <taxon>Myxococcota</taxon>
        <taxon>Polyangia</taxon>
        <taxon>Nannocystales</taxon>
        <taxon>Nannocystaceae</taxon>
        <taxon>Nannocystis</taxon>
    </lineage>
</organism>
<keyword evidence="2" id="KW-1185">Reference proteome</keyword>
<reference evidence="1" key="1">
    <citation type="submission" date="2022-11" db="EMBL/GenBank/DDBJ databases">
        <title>Minimal conservation of predation-associated metabolite biosynthetic gene clusters underscores biosynthetic potential of Myxococcota including descriptions for ten novel species: Archangium lansinium sp. nov., Myxococcus landrumus sp. nov., Nannocystis bai.</title>
        <authorList>
            <person name="Ahearne A."/>
            <person name="Stevens C."/>
            <person name="Dowd S."/>
        </authorList>
    </citation>
    <scope>NUCLEOTIDE SEQUENCE</scope>
    <source>
        <strain evidence="1">Fl3</strain>
    </source>
</reference>
<sequence length="70" mass="7598">MTDHFLANPELLTILTDFIPKNDAAIRYGLINNYRAEVAPAWVRLSALTEANLRSAGIDTPGGTGGSLRR</sequence>
<proteinExistence type="predicted"/>
<dbReference type="EMBL" id="CP114040">
    <property type="protein sequence ID" value="WAS91896.1"/>
    <property type="molecule type" value="Genomic_DNA"/>
</dbReference>
<accession>A0ABY7GY48</accession>
<dbReference type="Proteomes" id="UP001164459">
    <property type="component" value="Chromosome"/>
</dbReference>
<evidence type="ECO:0000313" key="2">
    <source>
        <dbReference type="Proteomes" id="UP001164459"/>
    </source>
</evidence>
<evidence type="ECO:0000313" key="1">
    <source>
        <dbReference type="EMBL" id="WAS91896.1"/>
    </source>
</evidence>
<protein>
    <submittedName>
        <fullName evidence="1">Uncharacterized protein</fullName>
    </submittedName>
</protein>